<dbReference type="Gene3D" id="1.50.10.10">
    <property type="match status" value="1"/>
</dbReference>
<keyword evidence="5" id="KW-1185">Reference proteome</keyword>
<evidence type="ECO:0008006" key="6">
    <source>
        <dbReference type="Google" id="ProtNLM"/>
    </source>
</evidence>
<reference evidence="4" key="1">
    <citation type="submission" date="2014-09" db="EMBL/GenBank/DDBJ databases">
        <title>Genome sequence of the luminous mushroom Mycena chlorophos for searching fungal bioluminescence genes.</title>
        <authorList>
            <person name="Tanaka Y."/>
            <person name="Kasuga D."/>
            <person name="Oba Y."/>
            <person name="Hase S."/>
            <person name="Sato K."/>
            <person name="Oba Y."/>
            <person name="Sakakibara Y."/>
        </authorList>
    </citation>
    <scope>NUCLEOTIDE SEQUENCE</scope>
</reference>
<evidence type="ECO:0000313" key="4">
    <source>
        <dbReference type="EMBL" id="GAT58668.1"/>
    </source>
</evidence>
<evidence type="ECO:0000313" key="5">
    <source>
        <dbReference type="Proteomes" id="UP000815677"/>
    </source>
</evidence>
<evidence type="ECO:0000256" key="3">
    <source>
        <dbReference type="SAM" id="SignalP"/>
    </source>
</evidence>
<sequence length="477" mass="50192">MFPSLFLLATPLLPAVLAQLSSTDVATVSSRLAQGATESWEIGTRAEALLELNANQFSVFSSLPPPNSVPSNTTSALSPVFSIASDVVKALKNTSAPAALIPNDGAAGDPASIGVAVLLANWTGQNDGLDYARAAQNQLDYLLYEVPKTSDGAISHRVAQVQLWSDNVYMVPPFLAYYGVLTGNTSLIDEAYNQINLYRNYLRDTSANNLWKHIVLGNDTSDGGNDPGHWSTGNGWAAAGMLRVLATMKNSPYSGHYKSQQKNLASWVKEIHTAMFSVIDHTNIFTNYADQNISSSGSFYDTSSTMLITGSVYRYALLWGDHTHLPNAEKCRQALFATSGSGSSSDGSASSTKTSSSETSASKASSSASSRISGSSFSGSASASSAAASPSASAAGSITNFVHFTDDGWLTPVVNPDQFGVQGSDSAESEAFTLDFQAAYSEWVAAGSQGINWGSRIGVSRVGAASAVILVWTLLYA</sequence>
<dbReference type="InterPro" id="IPR012341">
    <property type="entry name" value="6hp_glycosidase-like_sf"/>
</dbReference>
<dbReference type="Proteomes" id="UP000815677">
    <property type="component" value="Unassembled WGS sequence"/>
</dbReference>
<accession>A0ABQ0M5Q1</accession>
<keyword evidence="3" id="KW-0732">Signal</keyword>
<protein>
    <recommendedName>
        <fullName evidence="6">Six-hairpin glycosidase</fullName>
    </recommendedName>
</protein>
<feature type="region of interest" description="Disordered" evidence="2">
    <location>
        <begin position="339"/>
        <end position="373"/>
    </location>
</feature>
<proteinExistence type="predicted"/>
<dbReference type="PANTHER" id="PTHR41814:SF1">
    <property type="entry name" value="CELLULASE"/>
    <property type="match status" value="1"/>
</dbReference>
<organism evidence="4 5">
    <name type="scientific">Mycena chlorophos</name>
    <name type="common">Agaric fungus</name>
    <name type="synonym">Agaricus chlorophos</name>
    <dbReference type="NCBI Taxonomy" id="658473"/>
    <lineage>
        <taxon>Eukaryota</taxon>
        <taxon>Fungi</taxon>
        <taxon>Dikarya</taxon>
        <taxon>Basidiomycota</taxon>
        <taxon>Agaricomycotina</taxon>
        <taxon>Agaricomycetes</taxon>
        <taxon>Agaricomycetidae</taxon>
        <taxon>Agaricales</taxon>
        <taxon>Marasmiineae</taxon>
        <taxon>Mycenaceae</taxon>
        <taxon>Mycena</taxon>
    </lineage>
</organism>
<dbReference type="InterPro" id="IPR010905">
    <property type="entry name" value="Glyco_hydro_88"/>
</dbReference>
<name>A0ABQ0M5Q1_MYCCL</name>
<dbReference type="EMBL" id="DF849761">
    <property type="protein sequence ID" value="GAT58668.1"/>
    <property type="molecule type" value="Genomic_DNA"/>
</dbReference>
<evidence type="ECO:0000256" key="1">
    <source>
        <dbReference type="ARBA" id="ARBA00022801"/>
    </source>
</evidence>
<dbReference type="InterPro" id="IPR008928">
    <property type="entry name" value="6-hairpin_glycosidase_sf"/>
</dbReference>
<evidence type="ECO:0000256" key="2">
    <source>
        <dbReference type="SAM" id="MobiDB-lite"/>
    </source>
</evidence>
<gene>
    <name evidence="4" type="ORF">MCHLO_15074</name>
</gene>
<dbReference type="PANTHER" id="PTHR41814">
    <property type="entry name" value="EXPRESSED PROTEIN"/>
    <property type="match status" value="1"/>
</dbReference>
<dbReference type="SUPFAM" id="SSF48208">
    <property type="entry name" value="Six-hairpin glycosidases"/>
    <property type="match status" value="1"/>
</dbReference>
<dbReference type="Pfam" id="PF07470">
    <property type="entry name" value="Glyco_hydro_88"/>
    <property type="match status" value="1"/>
</dbReference>
<keyword evidence="1" id="KW-0378">Hydrolase</keyword>
<feature type="chain" id="PRO_5045479614" description="Six-hairpin glycosidase" evidence="3">
    <location>
        <begin position="19"/>
        <end position="477"/>
    </location>
</feature>
<feature type="signal peptide" evidence="3">
    <location>
        <begin position="1"/>
        <end position="18"/>
    </location>
</feature>